<evidence type="ECO:0000259" key="2">
    <source>
        <dbReference type="Pfam" id="PF06580"/>
    </source>
</evidence>
<dbReference type="Gene3D" id="3.30.565.10">
    <property type="entry name" value="Histidine kinase-like ATPase, C-terminal domain"/>
    <property type="match status" value="1"/>
</dbReference>
<dbReference type="AlphaFoldDB" id="A0A1M7QQ47"/>
<evidence type="ECO:0000313" key="3">
    <source>
        <dbReference type="EMBL" id="SHN33667.1"/>
    </source>
</evidence>
<dbReference type="PANTHER" id="PTHR34220:SF7">
    <property type="entry name" value="SENSOR HISTIDINE KINASE YPDA"/>
    <property type="match status" value="1"/>
</dbReference>
<dbReference type="SUPFAM" id="SSF55874">
    <property type="entry name" value="ATPase domain of HSP90 chaperone/DNA topoisomerase II/histidine kinase"/>
    <property type="match status" value="1"/>
</dbReference>
<sequence length="359" mass="39164">MQEISSTRQGLITYLLVWLFLGCALGGVISVASGTPLVNALLFAIPMNLVYAFESGYSAYYLCRAYPLGSRRAASITLVLTVAALVSGFLWLLIGSLWNSLCLLPGVSWAGIAFTSQLSLLLVGLGTLLYGFAAALHYLVIEFVRAKGAEQRELESLLMAQEAELRMLRTQIDPHFLFNSLNSISALTSQDPKAARRMTLELASFFRQSLGMEAHKKVTLGEEMVLIRHFLAIEQVRFGERLQVVELMGEGAAECLVPPMIIQPLVENAVKHGICNMPEGGTITISAHRAGSILNIRVANPVDEDMSSLRSEGHGIGLTNVRQRLSGAYKHEAGIQWGRHENSFGVDITMPAQTSEQGE</sequence>
<keyword evidence="1" id="KW-0472">Membrane</keyword>
<proteinExistence type="predicted"/>
<dbReference type="PANTHER" id="PTHR34220">
    <property type="entry name" value="SENSOR HISTIDINE KINASE YPDA"/>
    <property type="match status" value="1"/>
</dbReference>
<accession>A0A1M7QQ47</accession>
<dbReference type="GO" id="GO:0016020">
    <property type="term" value="C:membrane"/>
    <property type="evidence" value="ECO:0007669"/>
    <property type="project" value="InterPro"/>
</dbReference>
<feature type="domain" description="Signal transduction histidine kinase internal region" evidence="2">
    <location>
        <begin position="163"/>
        <end position="242"/>
    </location>
</feature>
<dbReference type="InterPro" id="IPR050640">
    <property type="entry name" value="Bact_2-comp_sensor_kinase"/>
</dbReference>
<protein>
    <submittedName>
        <fullName evidence="3">Histidine kinase</fullName>
    </submittedName>
</protein>
<keyword evidence="1" id="KW-1133">Transmembrane helix</keyword>
<dbReference type="OrthoDB" id="2514702at2"/>
<keyword evidence="4" id="KW-1185">Reference proteome</keyword>
<name>A0A1M7QQ47_9BURK</name>
<dbReference type="GO" id="GO:0000155">
    <property type="term" value="F:phosphorelay sensor kinase activity"/>
    <property type="evidence" value="ECO:0007669"/>
    <property type="project" value="InterPro"/>
</dbReference>
<feature type="transmembrane region" description="Helical" evidence="1">
    <location>
        <begin position="12"/>
        <end position="34"/>
    </location>
</feature>
<dbReference type="Pfam" id="PF06580">
    <property type="entry name" value="His_kinase"/>
    <property type="match status" value="1"/>
</dbReference>
<dbReference type="EMBL" id="FRCX01000007">
    <property type="protein sequence ID" value="SHN33667.1"/>
    <property type="molecule type" value="Genomic_DNA"/>
</dbReference>
<keyword evidence="1" id="KW-0812">Transmembrane</keyword>
<dbReference type="STRING" id="551987.SAMN05192549_107419"/>
<dbReference type="InterPro" id="IPR036890">
    <property type="entry name" value="HATPase_C_sf"/>
</dbReference>
<evidence type="ECO:0000313" key="4">
    <source>
        <dbReference type="Proteomes" id="UP000184339"/>
    </source>
</evidence>
<feature type="transmembrane region" description="Helical" evidence="1">
    <location>
        <begin position="118"/>
        <end position="141"/>
    </location>
</feature>
<dbReference type="Proteomes" id="UP000184339">
    <property type="component" value="Unassembled WGS sequence"/>
</dbReference>
<keyword evidence="3" id="KW-0418">Kinase</keyword>
<feature type="transmembrane region" description="Helical" evidence="1">
    <location>
        <begin position="75"/>
        <end position="98"/>
    </location>
</feature>
<feature type="transmembrane region" description="Helical" evidence="1">
    <location>
        <begin position="40"/>
        <end position="63"/>
    </location>
</feature>
<dbReference type="InterPro" id="IPR010559">
    <property type="entry name" value="Sig_transdc_His_kin_internal"/>
</dbReference>
<keyword evidence="3" id="KW-0808">Transferase</keyword>
<dbReference type="RefSeq" id="WP_072786730.1">
    <property type="nucleotide sequence ID" value="NZ_FRCX01000007.1"/>
</dbReference>
<gene>
    <name evidence="3" type="ORF">SAMN05192549_107419</name>
</gene>
<organism evidence="3 4">
    <name type="scientific">Duganella sacchari</name>
    <dbReference type="NCBI Taxonomy" id="551987"/>
    <lineage>
        <taxon>Bacteria</taxon>
        <taxon>Pseudomonadati</taxon>
        <taxon>Pseudomonadota</taxon>
        <taxon>Betaproteobacteria</taxon>
        <taxon>Burkholderiales</taxon>
        <taxon>Oxalobacteraceae</taxon>
        <taxon>Telluria group</taxon>
        <taxon>Duganella</taxon>
    </lineage>
</organism>
<reference evidence="4" key="1">
    <citation type="submission" date="2016-11" db="EMBL/GenBank/DDBJ databases">
        <authorList>
            <person name="Varghese N."/>
            <person name="Submissions S."/>
        </authorList>
    </citation>
    <scope>NUCLEOTIDE SEQUENCE [LARGE SCALE GENOMIC DNA]</scope>
    <source>
        <strain evidence="4">Sac-22</strain>
    </source>
</reference>
<evidence type="ECO:0000256" key="1">
    <source>
        <dbReference type="SAM" id="Phobius"/>
    </source>
</evidence>